<accession>A0A0M7AED4</accession>
<evidence type="ECO:0000256" key="2">
    <source>
        <dbReference type="PIRSR" id="PIRSR015753-2"/>
    </source>
</evidence>
<dbReference type="InterPro" id="IPR047047">
    <property type="entry name" value="GST_Omega-like_C"/>
</dbReference>
<dbReference type="OrthoDB" id="9769158at2"/>
<dbReference type="InterPro" id="IPR016639">
    <property type="entry name" value="GST_Omega/GSH"/>
</dbReference>
<evidence type="ECO:0000259" key="4">
    <source>
        <dbReference type="PROSITE" id="PS50405"/>
    </source>
</evidence>
<dbReference type="InterPro" id="IPR010987">
    <property type="entry name" value="Glutathione-S-Trfase_C-like"/>
</dbReference>
<dbReference type="SFLD" id="SFLDG01206">
    <property type="entry name" value="Xi.1"/>
    <property type="match status" value="1"/>
</dbReference>
<sequence length="322" mass="36431">MGLLVDGVWDKDATGDGVASDRFERSRAQIRNWVTRDGSAGPTGRGDFKAESGRYHLYVAWNCPWAHRTLLMRALKGLQTHIPISVLAPRRTDEGWVFDPEDGYVDTLFGSSALHEIYSTGTDNYTGRVTVPVLWDTKSEKLVSNESAEIIRMFNGAFQDIADNPTDYVPAGLIEAIDDWNSYIYPKLNNGVYRTGFARSQSAYDDGVRDVFEALERIEKTLETSAWLTGDVLTEADIRLFPTLARFDVAYWSAFKCNRHRLVDYPNLWAYARRFYALPGVADTVKLEIYRRGYHSRSDVRNPHGIVPLGPIVDFSEPVEIC</sequence>
<dbReference type="SUPFAM" id="SSF52833">
    <property type="entry name" value="Thioredoxin-like"/>
    <property type="match status" value="1"/>
</dbReference>
<feature type="active site" description="Nucleophile" evidence="1">
    <location>
        <position position="63"/>
    </location>
</feature>
<name>A0A0M7AED4_9HYPH</name>
<feature type="site" description="Lowers pKa of active site Cys" evidence="3">
    <location>
        <position position="251"/>
    </location>
</feature>
<dbReference type="SFLD" id="SFLDS00019">
    <property type="entry name" value="Glutathione_Transferase_(cytos"/>
    <property type="match status" value="1"/>
</dbReference>
<gene>
    <name evidence="5" type="primary">yqjG_1</name>
    <name evidence="5" type="ORF">LA5096_03387</name>
</gene>
<dbReference type="PANTHER" id="PTHR32419:SF6">
    <property type="entry name" value="GLUTATHIONE S-TRANSFERASE OMEGA-LIKE 1-RELATED"/>
    <property type="match status" value="1"/>
</dbReference>
<dbReference type="EMBL" id="CXWC01000011">
    <property type="protein sequence ID" value="CTQ72792.1"/>
    <property type="molecule type" value="Genomic_DNA"/>
</dbReference>
<evidence type="ECO:0000256" key="1">
    <source>
        <dbReference type="PIRSR" id="PIRSR015753-1"/>
    </source>
</evidence>
<dbReference type="GO" id="GO:0016491">
    <property type="term" value="F:oxidoreductase activity"/>
    <property type="evidence" value="ECO:0007669"/>
    <property type="project" value="UniProtKB-KW"/>
</dbReference>
<reference evidence="6" key="1">
    <citation type="submission" date="2015-07" db="EMBL/GenBank/DDBJ databases">
        <authorList>
            <person name="Rodrigo-Torres Lidia"/>
            <person name="Arahal R.David."/>
        </authorList>
    </citation>
    <scope>NUCLEOTIDE SEQUENCE [LARGE SCALE GENOMIC DNA]</scope>
    <source>
        <strain evidence="6">CECT 5096</strain>
    </source>
</reference>
<dbReference type="CDD" id="cd03190">
    <property type="entry name" value="GST_C_Omega_like"/>
    <property type="match status" value="1"/>
</dbReference>
<dbReference type="AlphaFoldDB" id="A0A0M7AED4"/>
<dbReference type="Proteomes" id="UP000049983">
    <property type="component" value="Unassembled WGS sequence"/>
</dbReference>
<dbReference type="InterPro" id="IPR040079">
    <property type="entry name" value="Glutathione_S-Trfase"/>
</dbReference>
<dbReference type="SUPFAM" id="SSF47616">
    <property type="entry name" value="GST C-terminal domain-like"/>
    <property type="match status" value="1"/>
</dbReference>
<proteinExistence type="predicted"/>
<dbReference type="GO" id="GO:0005737">
    <property type="term" value="C:cytoplasm"/>
    <property type="evidence" value="ECO:0007669"/>
    <property type="project" value="TreeGrafter"/>
</dbReference>
<protein>
    <submittedName>
        <fullName evidence="5">Glutathionyl-hydroquinone reductase YqjG</fullName>
        <ecNumber evidence="5">1.8.-.-</ecNumber>
    </submittedName>
</protein>
<evidence type="ECO:0000313" key="5">
    <source>
        <dbReference type="EMBL" id="CTQ72792.1"/>
    </source>
</evidence>
<dbReference type="Pfam" id="PF13409">
    <property type="entry name" value="GST_N_2"/>
    <property type="match status" value="1"/>
</dbReference>
<dbReference type="PROSITE" id="PS50405">
    <property type="entry name" value="GST_CTER"/>
    <property type="match status" value="1"/>
</dbReference>
<feature type="site" description="Lowers pKa of active site Cys" evidence="3">
    <location>
        <position position="294"/>
    </location>
</feature>
<dbReference type="RefSeq" id="WP_055111233.1">
    <property type="nucleotide sequence ID" value="NZ_CXWA01000006.1"/>
</dbReference>
<feature type="active site" description="Proton donor/acceptor" evidence="1">
    <location>
        <position position="193"/>
    </location>
</feature>
<dbReference type="GeneID" id="97670733"/>
<feature type="binding site" evidence="2">
    <location>
        <position position="96"/>
    </location>
    <ligand>
        <name>glutathione</name>
        <dbReference type="ChEBI" id="CHEBI:57925"/>
    </ligand>
</feature>
<evidence type="ECO:0000313" key="6">
    <source>
        <dbReference type="Proteomes" id="UP000049983"/>
    </source>
</evidence>
<feature type="binding site" evidence="2">
    <location>
        <begin position="146"/>
        <end position="147"/>
    </location>
    <ligand>
        <name>glutathione</name>
        <dbReference type="ChEBI" id="CHEBI:57925"/>
    </ligand>
</feature>
<keyword evidence="6" id="KW-1185">Reference proteome</keyword>
<dbReference type="STRING" id="311410.LA5095_00246"/>
<dbReference type="InterPro" id="IPR004045">
    <property type="entry name" value="Glutathione_S-Trfase_N"/>
</dbReference>
<dbReference type="InterPro" id="IPR036249">
    <property type="entry name" value="Thioredoxin-like_sf"/>
</dbReference>
<organism evidence="5 6">
    <name type="scientific">Roseibium album</name>
    <dbReference type="NCBI Taxonomy" id="311410"/>
    <lineage>
        <taxon>Bacteria</taxon>
        <taxon>Pseudomonadati</taxon>
        <taxon>Pseudomonadota</taxon>
        <taxon>Alphaproteobacteria</taxon>
        <taxon>Hyphomicrobiales</taxon>
        <taxon>Stappiaceae</taxon>
        <taxon>Roseibium</taxon>
    </lineage>
</organism>
<dbReference type="Gene3D" id="3.40.30.10">
    <property type="entry name" value="Glutaredoxin"/>
    <property type="match status" value="1"/>
</dbReference>
<feature type="domain" description="GST C-terminal" evidence="4">
    <location>
        <begin position="144"/>
        <end position="300"/>
    </location>
</feature>
<dbReference type="GO" id="GO:0004364">
    <property type="term" value="F:glutathione transferase activity"/>
    <property type="evidence" value="ECO:0007669"/>
    <property type="project" value="InterPro"/>
</dbReference>
<dbReference type="Gene3D" id="1.20.1050.10">
    <property type="match status" value="1"/>
</dbReference>
<evidence type="ECO:0000256" key="3">
    <source>
        <dbReference type="PIRSR" id="PIRSR015753-3"/>
    </source>
</evidence>
<dbReference type="InterPro" id="IPR036282">
    <property type="entry name" value="Glutathione-S-Trfase_C_sf"/>
</dbReference>
<dbReference type="PANTHER" id="PTHR32419">
    <property type="entry name" value="GLUTATHIONYL-HYDROQUINONE REDUCTASE"/>
    <property type="match status" value="1"/>
</dbReference>
<feature type="binding site" evidence="2">
    <location>
        <begin position="128"/>
        <end position="131"/>
    </location>
    <ligand>
        <name>glutathione</name>
        <dbReference type="ChEBI" id="CHEBI:57925"/>
    </ligand>
</feature>
<dbReference type="EC" id="1.8.-.-" evidence="5"/>
<keyword evidence="5" id="KW-0560">Oxidoreductase</keyword>
<dbReference type="PIRSF" id="PIRSF015753">
    <property type="entry name" value="GST"/>
    <property type="match status" value="1"/>
</dbReference>
<dbReference type="SFLD" id="SFLDG01148">
    <property type="entry name" value="Xi_(cytGST)"/>
    <property type="match status" value="1"/>
</dbReference>
<dbReference type="Pfam" id="PF13410">
    <property type="entry name" value="GST_C_2"/>
    <property type="match status" value="1"/>
</dbReference>